<feature type="compositionally biased region" description="Polar residues" evidence="7">
    <location>
        <begin position="156"/>
        <end position="166"/>
    </location>
</feature>
<organism evidence="9 10">
    <name type="scientific">Cherax quadricarinatus</name>
    <name type="common">Australian red claw crayfish</name>
    <dbReference type="NCBI Taxonomy" id="27406"/>
    <lineage>
        <taxon>Eukaryota</taxon>
        <taxon>Metazoa</taxon>
        <taxon>Ecdysozoa</taxon>
        <taxon>Arthropoda</taxon>
        <taxon>Crustacea</taxon>
        <taxon>Multicrustacea</taxon>
        <taxon>Malacostraca</taxon>
        <taxon>Eumalacostraca</taxon>
        <taxon>Eucarida</taxon>
        <taxon>Decapoda</taxon>
        <taxon>Pleocyemata</taxon>
        <taxon>Astacidea</taxon>
        <taxon>Parastacoidea</taxon>
        <taxon>Parastacidae</taxon>
        <taxon>Cherax</taxon>
    </lineage>
</organism>
<dbReference type="GO" id="GO:0006986">
    <property type="term" value="P:response to unfolded protein"/>
    <property type="evidence" value="ECO:0007669"/>
    <property type="project" value="UniProtKB-KW"/>
</dbReference>
<feature type="compositionally biased region" description="Low complexity" evidence="7">
    <location>
        <begin position="514"/>
        <end position="524"/>
    </location>
</feature>
<feature type="compositionally biased region" description="Low complexity" evidence="7">
    <location>
        <begin position="205"/>
        <end position="216"/>
    </location>
</feature>
<feature type="domain" description="UBX" evidence="8">
    <location>
        <begin position="335"/>
        <end position="413"/>
    </location>
</feature>
<feature type="compositionally biased region" description="Basic and acidic residues" evidence="7">
    <location>
        <begin position="488"/>
        <end position="500"/>
    </location>
</feature>
<comment type="caution">
    <text evidence="9">The sequence shown here is derived from an EMBL/GenBank/DDBJ whole genome shotgun (WGS) entry which is preliminary data.</text>
</comment>
<comment type="function">
    <text evidence="6">Involved in endoplasmic reticulum-associated protein degradation (ERAD). Acts as a platform to recruit both UBQLN1 and VCP to the ER during ERAD.</text>
</comment>
<keyword evidence="2" id="KW-0834">Unfolded protein response</keyword>
<dbReference type="GO" id="GO:0005789">
    <property type="term" value="C:endoplasmic reticulum membrane"/>
    <property type="evidence" value="ECO:0007669"/>
    <property type="project" value="UniProtKB-SubCell"/>
</dbReference>
<feature type="region of interest" description="Disordered" evidence="7">
    <location>
        <begin position="251"/>
        <end position="287"/>
    </location>
</feature>
<dbReference type="SUPFAM" id="SSF52833">
    <property type="entry name" value="Thioredoxin-like"/>
    <property type="match status" value="1"/>
</dbReference>
<gene>
    <name evidence="9" type="ORF">OTU49_016524</name>
</gene>
<evidence type="ECO:0000313" key="9">
    <source>
        <dbReference type="EMBL" id="KAK8747666.1"/>
    </source>
</evidence>
<evidence type="ECO:0000259" key="8">
    <source>
        <dbReference type="PROSITE" id="PS50033"/>
    </source>
</evidence>
<dbReference type="SMART" id="SM00166">
    <property type="entry name" value="UBX"/>
    <property type="match status" value="1"/>
</dbReference>
<comment type="subcellular location">
    <subcellularLocation>
        <location evidence="1">Endoplasmic reticulum membrane</location>
        <topology evidence="1">Peripheral membrane protein</topology>
    </subcellularLocation>
</comment>
<proteinExistence type="predicted"/>
<dbReference type="InterPro" id="IPR001012">
    <property type="entry name" value="UBX_dom"/>
</dbReference>
<accession>A0AAW0Y8F2</accession>
<evidence type="ECO:0000256" key="2">
    <source>
        <dbReference type="ARBA" id="ARBA00023230"/>
    </source>
</evidence>
<reference evidence="9 10" key="1">
    <citation type="journal article" date="2024" name="BMC Genomics">
        <title>Genome assembly of redclaw crayfish (Cherax quadricarinatus) provides insights into its immune adaptation and hypoxia tolerance.</title>
        <authorList>
            <person name="Liu Z."/>
            <person name="Zheng J."/>
            <person name="Li H."/>
            <person name="Fang K."/>
            <person name="Wang S."/>
            <person name="He J."/>
            <person name="Zhou D."/>
            <person name="Weng S."/>
            <person name="Chi M."/>
            <person name="Gu Z."/>
            <person name="He J."/>
            <person name="Li F."/>
            <person name="Wang M."/>
        </authorList>
    </citation>
    <scope>NUCLEOTIDE SEQUENCE [LARGE SCALE GENOMIC DNA]</scope>
    <source>
        <strain evidence="9">ZL_2023a</strain>
    </source>
</reference>
<dbReference type="SUPFAM" id="SSF54236">
    <property type="entry name" value="Ubiquitin-like"/>
    <property type="match status" value="1"/>
</dbReference>
<dbReference type="Gene3D" id="3.10.20.90">
    <property type="entry name" value="Phosphatidylinositol 3-kinase Catalytic Subunit, Chain A, domain 1"/>
    <property type="match status" value="1"/>
</dbReference>
<dbReference type="EMBL" id="JARKIK010000014">
    <property type="protein sequence ID" value="KAK8747666.1"/>
    <property type="molecule type" value="Genomic_DNA"/>
</dbReference>
<keyword evidence="10" id="KW-1185">Reference proteome</keyword>
<dbReference type="Proteomes" id="UP001445076">
    <property type="component" value="Unassembled WGS sequence"/>
</dbReference>
<evidence type="ECO:0000256" key="7">
    <source>
        <dbReference type="SAM" id="MobiDB-lite"/>
    </source>
</evidence>
<feature type="region of interest" description="Disordered" evidence="7">
    <location>
        <begin position="135"/>
        <end position="217"/>
    </location>
</feature>
<dbReference type="PROSITE" id="PS50033">
    <property type="entry name" value="UBX"/>
    <property type="match status" value="1"/>
</dbReference>
<feature type="region of interest" description="Disordered" evidence="7">
    <location>
        <begin position="456"/>
        <end position="524"/>
    </location>
</feature>
<sequence length="524" mass="57195">MKWFEGNIPEAISAAKSRNAIFVVYVHDSSEASKTTDEALGQKDISSALGSDNFVAIQLENGTEGAKQFSQIYPLVLVPSLFFISGQTGIPLEVLGGPLTVDNLQLKLKNLAPSLEQTDSVSVDVGEQVTTACETFQPNTKSDQQEEQNEVETNDENLQNSVNNSTEELELPSASKNEDLVESGSANKNEENALLPDDTGATGLENTSTCETSTENSLDEKVERAKFLLAQKQAKIAQEKADEERRKEIERRKMGQEIAKKKQQQEDEELRAAARERKKDKEEDRLARERVKAQIAADRAEREAHVALLRGEQIPTSQGTPPVATASSASSSGVSHNSISRLKFRLPDGSSSIAQFPAEATLSEVFQHIEQNVQLPFSNFNLGSTVHSGPFTPDDYNTSLRDLGLVPSAIMVILPASSGSSGRVVASGGIWDILWILLSPISFLFGLVRQYLNGGSGPRTPPSPDEPEAKRPRDGSGSNQRPTTAHGRRGETRLRQEGNIHRLGNNDEDDDDNNTWNGNSTQQM</sequence>
<evidence type="ECO:0000256" key="4">
    <source>
        <dbReference type="ARBA" id="ARBA00040925"/>
    </source>
</evidence>
<feature type="region of interest" description="Disordered" evidence="7">
    <location>
        <begin position="311"/>
        <end position="335"/>
    </location>
</feature>
<protein>
    <recommendedName>
        <fullName evidence="4">UBX domain-containing protein 4</fullName>
    </recommendedName>
    <alternativeName>
        <fullName evidence="5">UBX domain-containing protein 2</fullName>
    </alternativeName>
</protein>
<evidence type="ECO:0000313" key="10">
    <source>
        <dbReference type="Proteomes" id="UP001445076"/>
    </source>
</evidence>
<dbReference type="GO" id="GO:0036503">
    <property type="term" value="P:ERAD pathway"/>
    <property type="evidence" value="ECO:0007669"/>
    <property type="project" value="TreeGrafter"/>
</dbReference>
<name>A0AAW0Y8F2_CHEQU</name>
<dbReference type="InterPro" id="IPR036249">
    <property type="entry name" value="Thioredoxin-like_sf"/>
</dbReference>
<dbReference type="CDD" id="cd16117">
    <property type="entry name" value="UBX_UBXN4"/>
    <property type="match status" value="1"/>
</dbReference>
<evidence type="ECO:0000256" key="6">
    <source>
        <dbReference type="ARBA" id="ARBA00046062"/>
    </source>
</evidence>
<evidence type="ECO:0000256" key="1">
    <source>
        <dbReference type="ARBA" id="ARBA00004406"/>
    </source>
</evidence>
<dbReference type="PANTHER" id="PTHR46424:SF1">
    <property type="entry name" value="UBX DOMAIN-CONTAINING PROTEIN 4"/>
    <property type="match status" value="1"/>
</dbReference>
<feature type="compositionally biased region" description="Low complexity" evidence="7">
    <location>
        <begin position="319"/>
        <end position="335"/>
    </location>
</feature>
<comment type="subunit">
    <text evidence="3">Directly interacts with VCP. Interacts with UBQLN1. Forms a complex with VCP and UBQLN1.</text>
</comment>
<dbReference type="AlphaFoldDB" id="A0AAW0Y8F2"/>
<dbReference type="PANTHER" id="PTHR46424">
    <property type="entry name" value="UBX DOMAIN-CONTAINING PROTEIN 4"/>
    <property type="match status" value="1"/>
</dbReference>
<feature type="compositionally biased region" description="Acidic residues" evidence="7">
    <location>
        <begin position="145"/>
        <end position="155"/>
    </location>
</feature>
<dbReference type="InterPro" id="IPR029071">
    <property type="entry name" value="Ubiquitin-like_domsf"/>
</dbReference>
<evidence type="ECO:0000256" key="5">
    <source>
        <dbReference type="ARBA" id="ARBA00041575"/>
    </source>
</evidence>
<dbReference type="Pfam" id="PF00789">
    <property type="entry name" value="UBX"/>
    <property type="match status" value="1"/>
</dbReference>
<dbReference type="Pfam" id="PF23187">
    <property type="entry name" value="UBX7_N"/>
    <property type="match status" value="1"/>
</dbReference>
<evidence type="ECO:0000256" key="3">
    <source>
        <dbReference type="ARBA" id="ARBA00038812"/>
    </source>
</evidence>